<dbReference type="Proteomes" id="UP001151002">
    <property type="component" value="Unassembled WGS sequence"/>
</dbReference>
<dbReference type="RefSeq" id="WP_267568505.1">
    <property type="nucleotide sequence ID" value="NZ_JAPNTZ010000017.1"/>
</dbReference>
<feature type="region of interest" description="Disordered" evidence="1">
    <location>
        <begin position="88"/>
        <end position="111"/>
    </location>
</feature>
<reference evidence="2" key="1">
    <citation type="submission" date="2022-11" db="EMBL/GenBank/DDBJ databases">
        <authorList>
            <person name="Somphong A."/>
            <person name="Phongsopitanun W."/>
        </authorList>
    </citation>
    <scope>NUCLEOTIDE SEQUENCE</scope>
    <source>
        <strain evidence="2">Pm04-4</strain>
    </source>
</reference>
<evidence type="ECO:0000313" key="3">
    <source>
        <dbReference type="Proteomes" id="UP001151002"/>
    </source>
</evidence>
<dbReference type="EMBL" id="JAPNTZ010000017">
    <property type="protein sequence ID" value="MCY1143987.1"/>
    <property type="molecule type" value="Genomic_DNA"/>
</dbReference>
<dbReference type="SUPFAM" id="SSF101887">
    <property type="entry name" value="Apyrase"/>
    <property type="match status" value="1"/>
</dbReference>
<evidence type="ECO:0000313" key="2">
    <source>
        <dbReference type="EMBL" id="MCY1143987.1"/>
    </source>
</evidence>
<protein>
    <submittedName>
        <fullName evidence="2">Uncharacterized protein</fullName>
    </submittedName>
</protein>
<comment type="caution">
    <text evidence="2">The sequence shown here is derived from an EMBL/GenBank/DDBJ whole genome shotgun (WGS) entry which is preliminary data.</text>
</comment>
<keyword evidence="3" id="KW-1185">Reference proteome</keyword>
<sequence length="111" mass="12806">MTERSFAYKVIMRRDDLSTVTSMVAYQAPSDQPLRAVIWSVPYREWIFAPHTVSRILYDDEEQDRGRTVDRATAEQVARDVLRTELPSEADLTEISDEGERNGWNYGPPRG</sequence>
<organism evidence="2 3">
    <name type="scientific">Paractinoplanes pyxinae</name>
    <dbReference type="NCBI Taxonomy" id="2997416"/>
    <lineage>
        <taxon>Bacteria</taxon>
        <taxon>Bacillati</taxon>
        <taxon>Actinomycetota</taxon>
        <taxon>Actinomycetes</taxon>
        <taxon>Micromonosporales</taxon>
        <taxon>Micromonosporaceae</taxon>
        <taxon>Paractinoplanes</taxon>
    </lineage>
</organism>
<proteinExistence type="predicted"/>
<name>A0ABT4BBX4_9ACTN</name>
<gene>
    <name evidence="2" type="ORF">OWR29_38830</name>
</gene>
<dbReference type="InterPro" id="IPR036258">
    <property type="entry name" value="Apyrase_sf"/>
</dbReference>
<evidence type="ECO:0000256" key="1">
    <source>
        <dbReference type="SAM" id="MobiDB-lite"/>
    </source>
</evidence>
<accession>A0ABT4BBX4</accession>